<evidence type="ECO:0000313" key="2">
    <source>
        <dbReference type="Proteomes" id="UP001062846"/>
    </source>
</evidence>
<comment type="caution">
    <text evidence="1">The sequence shown here is derived from an EMBL/GenBank/DDBJ whole genome shotgun (WGS) entry which is preliminary data.</text>
</comment>
<dbReference type="EMBL" id="CM046391">
    <property type="protein sequence ID" value="KAI8560533.1"/>
    <property type="molecule type" value="Genomic_DNA"/>
</dbReference>
<proteinExistence type="predicted"/>
<protein>
    <submittedName>
        <fullName evidence="1">Uncharacterized protein</fullName>
    </submittedName>
</protein>
<gene>
    <name evidence="1" type="ORF">RHMOL_Rhmol04G0264200</name>
</gene>
<dbReference type="Proteomes" id="UP001062846">
    <property type="component" value="Chromosome 4"/>
</dbReference>
<keyword evidence="2" id="KW-1185">Reference proteome</keyword>
<evidence type="ECO:0000313" key="1">
    <source>
        <dbReference type="EMBL" id="KAI8560533.1"/>
    </source>
</evidence>
<accession>A0ACC0P6Z8</accession>
<organism evidence="1 2">
    <name type="scientific">Rhododendron molle</name>
    <name type="common">Chinese azalea</name>
    <name type="synonym">Azalea mollis</name>
    <dbReference type="NCBI Taxonomy" id="49168"/>
    <lineage>
        <taxon>Eukaryota</taxon>
        <taxon>Viridiplantae</taxon>
        <taxon>Streptophyta</taxon>
        <taxon>Embryophyta</taxon>
        <taxon>Tracheophyta</taxon>
        <taxon>Spermatophyta</taxon>
        <taxon>Magnoliopsida</taxon>
        <taxon>eudicotyledons</taxon>
        <taxon>Gunneridae</taxon>
        <taxon>Pentapetalae</taxon>
        <taxon>asterids</taxon>
        <taxon>Ericales</taxon>
        <taxon>Ericaceae</taxon>
        <taxon>Ericoideae</taxon>
        <taxon>Rhodoreae</taxon>
        <taxon>Rhododendron</taxon>
    </lineage>
</organism>
<name>A0ACC0P6Z8_RHOML</name>
<sequence length="184" mass="20591">MVLVDWVFSFWSRGEVLRTVDAKLGSEYVGVEVEVVLKLGLLCSHFELVAGPNMRQVVEYLEGDIPLPELKLMGISAAGLTFAHQEEFDNFTLSYSSFIGNAFSHSSSIARHKLVFKVYLEPFYSHRPTVTWDPLWIQHENSEPFNNSKKLAGRNKSVQSDSGPAHHVRPKPPVLSPHCGPTQG</sequence>
<reference evidence="1" key="1">
    <citation type="submission" date="2022-02" db="EMBL/GenBank/DDBJ databases">
        <title>Plant Genome Project.</title>
        <authorList>
            <person name="Zhang R.-G."/>
        </authorList>
    </citation>
    <scope>NUCLEOTIDE SEQUENCE</scope>
    <source>
        <strain evidence="1">AT1</strain>
    </source>
</reference>